<keyword evidence="2" id="KW-0378">Hydrolase</keyword>
<sequence>MRIAFATGNANKLSELQQILNGVLEVDAISLDSTLELGCIRDIAVAKSKEAFKIIGRPVLTDDTSLTFSAFGGELPGWLLFFIVRALY</sequence>
<proteinExistence type="inferred from homology"/>
<dbReference type="GeneID" id="25258675"/>
<dbReference type="PANTHER" id="PTHR11067:SF9">
    <property type="entry name" value="INOSINE TRIPHOSPHATE PYROPHOSPHATASE"/>
    <property type="match status" value="1"/>
</dbReference>
<evidence type="ECO:0000256" key="2">
    <source>
        <dbReference type="ARBA" id="ARBA00022801"/>
    </source>
</evidence>
<dbReference type="VEuPathDB" id="MicrosporidiaDB:DI09_171p30"/>
<dbReference type="InterPro" id="IPR002637">
    <property type="entry name" value="RdgB/HAM1"/>
</dbReference>
<accession>A0A098VU04</accession>
<protein>
    <submittedName>
        <fullName evidence="3">Maf/Ham1</fullName>
    </submittedName>
</protein>
<name>A0A098VU04_9MICR</name>
<dbReference type="GO" id="GO:0005737">
    <property type="term" value="C:cytoplasm"/>
    <property type="evidence" value="ECO:0007669"/>
    <property type="project" value="TreeGrafter"/>
</dbReference>
<dbReference type="OrthoDB" id="6288734at2759"/>
<dbReference type="PANTHER" id="PTHR11067">
    <property type="entry name" value="INOSINE TRIPHOSPHATE PYROPHOSPHATASE/HAM1 PROTEIN"/>
    <property type="match status" value="1"/>
</dbReference>
<dbReference type="GO" id="GO:0009143">
    <property type="term" value="P:nucleoside triphosphate catabolic process"/>
    <property type="evidence" value="ECO:0007669"/>
    <property type="project" value="InterPro"/>
</dbReference>
<gene>
    <name evidence="3" type="ORF">DI09_171p30</name>
</gene>
<dbReference type="SUPFAM" id="SSF52972">
    <property type="entry name" value="ITPase-like"/>
    <property type="match status" value="1"/>
</dbReference>
<evidence type="ECO:0000313" key="3">
    <source>
        <dbReference type="EMBL" id="KGG52437.1"/>
    </source>
</evidence>
<evidence type="ECO:0000256" key="1">
    <source>
        <dbReference type="ARBA" id="ARBA00008023"/>
    </source>
</evidence>
<dbReference type="Pfam" id="PF01725">
    <property type="entry name" value="Ham1p_like"/>
    <property type="match status" value="1"/>
</dbReference>
<dbReference type="InterPro" id="IPR029001">
    <property type="entry name" value="ITPase-like_fam"/>
</dbReference>
<evidence type="ECO:0000313" key="4">
    <source>
        <dbReference type="Proteomes" id="UP000029725"/>
    </source>
</evidence>
<comment type="similarity">
    <text evidence="1">Belongs to the HAM1 NTPase family.</text>
</comment>
<dbReference type="HOGENOM" id="CLU_082080_1_2_1"/>
<dbReference type="RefSeq" id="XP_013238873.1">
    <property type="nucleotide sequence ID" value="XM_013383419.1"/>
</dbReference>
<comment type="caution">
    <text evidence="3">The sequence shown here is derived from an EMBL/GenBank/DDBJ whole genome shotgun (WGS) entry which is preliminary data.</text>
</comment>
<dbReference type="GO" id="GO:0047429">
    <property type="term" value="F:nucleoside triphosphate diphosphatase activity"/>
    <property type="evidence" value="ECO:0007669"/>
    <property type="project" value="InterPro"/>
</dbReference>
<organism evidence="3 4">
    <name type="scientific">Mitosporidium daphniae</name>
    <dbReference type="NCBI Taxonomy" id="1485682"/>
    <lineage>
        <taxon>Eukaryota</taxon>
        <taxon>Fungi</taxon>
        <taxon>Fungi incertae sedis</taxon>
        <taxon>Microsporidia</taxon>
        <taxon>Mitosporidium</taxon>
    </lineage>
</organism>
<dbReference type="EMBL" id="JMKJ01000079">
    <property type="protein sequence ID" value="KGG52437.1"/>
    <property type="molecule type" value="Genomic_DNA"/>
</dbReference>
<dbReference type="AlphaFoldDB" id="A0A098VU04"/>
<keyword evidence="4" id="KW-1185">Reference proteome</keyword>
<dbReference type="Gene3D" id="3.90.950.10">
    <property type="match status" value="1"/>
</dbReference>
<dbReference type="Proteomes" id="UP000029725">
    <property type="component" value="Unassembled WGS sequence"/>
</dbReference>
<reference evidence="3 4" key="1">
    <citation type="submission" date="2014-04" db="EMBL/GenBank/DDBJ databases">
        <title>A new species of microsporidia sheds light on the evolution of extreme parasitism.</title>
        <authorList>
            <person name="Haag K.L."/>
            <person name="James T.Y."/>
            <person name="Larsson R."/>
            <person name="Schaer T.M."/>
            <person name="Refardt D."/>
            <person name="Pombert J.-F."/>
            <person name="Ebert D."/>
        </authorList>
    </citation>
    <scope>NUCLEOTIDE SEQUENCE [LARGE SCALE GENOMIC DNA]</scope>
    <source>
        <strain evidence="3 4">UGP3</strain>
        <tissue evidence="3">Spores</tissue>
    </source>
</reference>